<dbReference type="AlphaFoldDB" id="A0A485K7L5"/>
<evidence type="ECO:0000313" key="3">
    <source>
        <dbReference type="Proteomes" id="UP000332933"/>
    </source>
</evidence>
<dbReference type="InterPro" id="IPR009836">
    <property type="entry name" value="GRDP-like"/>
</dbReference>
<proteinExistence type="predicted"/>
<dbReference type="EMBL" id="CAADRA010000224">
    <property type="protein sequence ID" value="VFT79368.1"/>
    <property type="molecule type" value="Genomic_DNA"/>
</dbReference>
<reference evidence="1" key="2">
    <citation type="submission" date="2019-06" db="EMBL/GenBank/DDBJ databases">
        <title>Genomics analysis of Aphanomyces spp. identifies a new class of oomycete effector associated with host adaptation.</title>
        <authorList>
            <person name="Gaulin E."/>
        </authorList>
    </citation>
    <scope>NUCLEOTIDE SEQUENCE</scope>
    <source>
        <strain evidence="1">CBS 578.67</strain>
    </source>
</reference>
<reference evidence="2 3" key="1">
    <citation type="submission" date="2019-03" db="EMBL/GenBank/DDBJ databases">
        <authorList>
            <person name="Gaulin E."/>
            <person name="Dumas B."/>
        </authorList>
    </citation>
    <scope>NUCLEOTIDE SEQUENCE [LARGE SCALE GENOMIC DNA]</scope>
    <source>
        <strain evidence="2">CBS 568.67</strain>
    </source>
</reference>
<dbReference type="Proteomes" id="UP000332933">
    <property type="component" value="Unassembled WGS sequence"/>
</dbReference>
<keyword evidence="3" id="KW-1185">Reference proteome</keyword>
<protein>
    <submittedName>
        <fullName evidence="2">Aste57867_2165 protein</fullName>
    </submittedName>
</protein>
<dbReference type="EMBL" id="VJMH01000224">
    <property type="protein sequence ID" value="KAF0717669.1"/>
    <property type="molecule type" value="Genomic_DNA"/>
</dbReference>
<evidence type="ECO:0000313" key="1">
    <source>
        <dbReference type="EMBL" id="KAF0717669.1"/>
    </source>
</evidence>
<dbReference type="PANTHER" id="PTHR34365">
    <property type="entry name" value="ENOLASE (DUF1399)"/>
    <property type="match status" value="1"/>
</dbReference>
<dbReference type="PANTHER" id="PTHR34365:SF7">
    <property type="entry name" value="GLYCINE-RICH DOMAIN-CONTAINING PROTEIN 1"/>
    <property type="match status" value="1"/>
</dbReference>
<gene>
    <name evidence="2" type="primary">Aste57867_2165</name>
    <name evidence="1" type="ORF">As57867_002160</name>
    <name evidence="2" type="ORF">ASTE57867_2165</name>
</gene>
<name>A0A485K7L5_9STRA</name>
<evidence type="ECO:0000313" key="2">
    <source>
        <dbReference type="EMBL" id="VFT79368.1"/>
    </source>
</evidence>
<organism evidence="2 3">
    <name type="scientific">Aphanomyces stellatus</name>
    <dbReference type="NCBI Taxonomy" id="120398"/>
    <lineage>
        <taxon>Eukaryota</taxon>
        <taxon>Sar</taxon>
        <taxon>Stramenopiles</taxon>
        <taxon>Oomycota</taxon>
        <taxon>Saprolegniomycetes</taxon>
        <taxon>Saprolegniales</taxon>
        <taxon>Verrucalvaceae</taxon>
        <taxon>Aphanomyces</taxon>
    </lineage>
</organism>
<accession>A0A485K7L5</accession>
<sequence length="614" mass="68151">MTTKPSAASPMIISQPKFPLPHGTIALSQCVLDIHLVASKLTAWMSPSSGASAWRQLLLSGQSVAVYYGSKRMADFNSTEYTLENSHGWTYMLKSKKGAVKLIFRVASASRMRTFLEAWAASVASKHWVRPQLSVWQRMVGVARAVVEASTNPSQSTTLVVACSNVTRRHVADYMASLQTTFALTGLCATVDDLYDQLLDSEAAYVASVAMDELPGVARFAHTVHLQHPVAYARYTVQHCHGLHPGKSLRTLFSACANCNQPLARHESYRLHLRGRTIQCPSCMYYLNLNMYRLKWLVTNHPTVSFPAPARALSSTHSSATTTHTRTIFLPPLPRDGQLDTFRQQLDQIVQAAASGGGVAATWLAHVHEAIAPAFETALGHFPIDLVRAMHSHVDFVWKMGPHVDYWTHMTVVDAAICRYERFMTLCRHEMQRLTRRGSRPRLLLAPTLDIVLVWYAQMVESPATYAAFCNQHVGRLVDVASSLLRGDAAYANTFLQWSKVFDEPYSSYPPSFRAYVTTKETPTLLHVWHLEKKWLRYVWLPSSDCRYVGVDEAFPADQVHRVGADDGDTDVFLSVLGTPATDGRVKVRFPWERTAGLGAVGALVATAMATTAA</sequence>